<sequence length="104" mass="10408">RDAVGLKDVEVGTGGVGTGVGTGSGTGTSMATTPKVLGVPIESPSDAVSVPKLPLDGISLPPIPSIAGLPTAPMVSKPKKKHKKKSSSISPRKSKKTLNLGVKK</sequence>
<feature type="compositionally biased region" description="Basic residues" evidence="1">
    <location>
        <begin position="77"/>
        <end position="104"/>
    </location>
</feature>
<feature type="region of interest" description="Disordered" evidence="1">
    <location>
        <begin position="1"/>
        <end position="38"/>
    </location>
</feature>
<gene>
    <name evidence="2" type="ORF">ADUPG1_013649</name>
</gene>
<comment type="caution">
    <text evidence="2">The sequence shown here is derived from an EMBL/GenBank/DDBJ whole genome shotgun (WGS) entry which is preliminary data.</text>
</comment>
<feature type="compositionally biased region" description="Basic and acidic residues" evidence="1">
    <location>
        <begin position="1"/>
        <end position="10"/>
    </location>
</feature>
<evidence type="ECO:0000313" key="2">
    <source>
        <dbReference type="EMBL" id="GKT27163.1"/>
    </source>
</evidence>
<reference evidence="2" key="1">
    <citation type="submission" date="2022-03" db="EMBL/GenBank/DDBJ databases">
        <title>Draft genome sequence of Aduncisulcus paluster, a free-living microaerophilic Fornicata.</title>
        <authorList>
            <person name="Yuyama I."/>
            <person name="Kume K."/>
            <person name="Tamura T."/>
            <person name="Inagaki Y."/>
            <person name="Hashimoto T."/>
        </authorList>
    </citation>
    <scope>NUCLEOTIDE SEQUENCE</scope>
    <source>
        <strain evidence="2">NY0171</strain>
    </source>
</reference>
<evidence type="ECO:0000256" key="1">
    <source>
        <dbReference type="SAM" id="MobiDB-lite"/>
    </source>
</evidence>
<feature type="compositionally biased region" description="Gly residues" evidence="1">
    <location>
        <begin position="12"/>
        <end position="26"/>
    </location>
</feature>
<name>A0ABQ5K3M7_9EUKA</name>
<feature type="region of interest" description="Disordered" evidence="1">
    <location>
        <begin position="62"/>
        <end position="104"/>
    </location>
</feature>
<proteinExistence type="predicted"/>
<evidence type="ECO:0000313" key="3">
    <source>
        <dbReference type="Proteomes" id="UP001057375"/>
    </source>
</evidence>
<accession>A0ABQ5K3M7</accession>
<dbReference type="EMBL" id="BQXS01012709">
    <property type="protein sequence ID" value="GKT27163.1"/>
    <property type="molecule type" value="Genomic_DNA"/>
</dbReference>
<dbReference type="Proteomes" id="UP001057375">
    <property type="component" value="Unassembled WGS sequence"/>
</dbReference>
<keyword evidence="3" id="KW-1185">Reference proteome</keyword>
<feature type="non-terminal residue" evidence="2">
    <location>
        <position position="1"/>
    </location>
</feature>
<organism evidence="2 3">
    <name type="scientific">Aduncisulcus paluster</name>
    <dbReference type="NCBI Taxonomy" id="2918883"/>
    <lineage>
        <taxon>Eukaryota</taxon>
        <taxon>Metamonada</taxon>
        <taxon>Carpediemonas-like organisms</taxon>
        <taxon>Aduncisulcus</taxon>
    </lineage>
</organism>
<protein>
    <submittedName>
        <fullName evidence="2">Uncharacterized protein</fullName>
    </submittedName>
</protein>